<feature type="region of interest" description="Disordered" evidence="17">
    <location>
        <begin position="1"/>
        <end position="23"/>
    </location>
</feature>
<evidence type="ECO:0000256" key="1">
    <source>
        <dbReference type="ARBA" id="ARBA00001936"/>
    </source>
</evidence>
<keyword evidence="15" id="KW-0539">Nucleus</keyword>
<dbReference type="CDD" id="cd00143">
    <property type="entry name" value="PP2Cc"/>
    <property type="match status" value="1"/>
</dbReference>
<protein>
    <recommendedName>
        <fullName evidence="5">protein-serine/threonine phosphatase</fullName>
        <ecNumber evidence="5">3.1.3.16</ecNumber>
    </recommendedName>
</protein>
<name>A0A834LHI1_RHOSS</name>
<keyword evidence="10" id="KW-0805">Transcription regulation</keyword>
<dbReference type="GO" id="GO:0005634">
    <property type="term" value="C:nucleus"/>
    <property type="evidence" value="ECO:0007669"/>
    <property type="project" value="UniProtKB-SubCell"/>
</dbReference>
<dbReference type="PANTHER" id="PTHR31713">
    <property type="entry name" value="OS02G0177800 PROTEIN"/>
    <property type="match status" value="1"/>
</dbReference>
<evidence type="ECO:0000256" key="17">
    <source>
        <dbReference type="SAM" id="MobiDB-lite"/>
    </source>
</evidence>
<evidence type="ECO:0000256" key="9">
    <source>
        <dbReference type="ARBA" id="ARBA00022912"/>
    </source>
</evidence>
<dbReference type="SUPFAM" id="SSF81606">
    <property type="entry name" value="PP2C-like"/>
    <property type="match status" value="1"/>
</dbReference>
<dbReference type="Pfam" id="PF07887">
    <property type="entry name" value="Calmodulin_bind"/>
    <property type="match status" value="3"/>
</dbReference>
<feature type="region of interest" description="Disordered" evidence="17">
    <location>
        <begin position="2398"/>
        <end position="2434"/>
    </location>
</feature>
<evidence type="ECO:0000256" key="5">
    <source>
        <dbReference type="ARBA" id="ARBA00013081"/>
    </source>
</evidence>
<evidence type="ECO:0000256" key="4">
    <source>
        <dbReference type="ARBA" id="ARBA00007214"/>
    </source>
</evidence>
<dbReference type="GO" id="GO:0005516">
    <property type="term" value="F:calmodulin binding"/>
    <property type="evidence" value="ECO:0007669"/>
    <property type="project" value="InterPro"/>
</dbReference>
<dbReference type="EMBL" id="WJXA01000008">
    <property type="protein sequence ID" value="KAF7136001.1"/>
    <property type="molecule type" value="Genomic_DNA"/>
</dbReference>
<keyword evidence="12" id="KW-0010">Activator</keyword>
<comment type="cofactor">
    <cofactor evidence="2">
        <name>Mg(2+)</name>
        <dbReference type="ChEBI" id="CHEBI:18420"/>
    </cofactor>
</comment>
<keyword evidence="6" id="KW-0479">Metal-binding</keyword>
<keyword evidence="8" id="KW-0460">Magnesium</keyword>
<evidence type="ECO:0000256" key="10">
    <source>
        <dbReference type="ARBA" id="ARBA00023015"/>
    </source>
</evidence>
<dbReference type="InterPro" id="IPR012416">
    <property type="entry name" value="CBP60"/>
</dbReference>
<keyword evidence="11" id="KW-0238">DNA-binding</keyword>
<dbReference type="PROSITE" id="PS01032">
    <property type="entry name" value="PPM_1"/>
    <property type="match status" value="1"/>
</dbReference>
<comment type="similarity">
    <text evidence="4">Belongs to the plant ACBP60 protein family.</text>
</comment>
<keyword evidence="7 16" id="KW-0378">Hydrolase</keyword>
<evidence type="ECO:0000313" key="19">
    <source>
        <dbReference type="EMBL" id="KAF7136001.1"/>
    </source>
</evidence>
<keyword evidence="20" id="KW-1185">Reference proteome</keyword>
<feature type="compositionally biased region" description="Basic and acidic residues" evidence="17">
    <location>
        <begin position="1872"/>
        <end position="1890"/>
    </location>
</feature>
<dbReference type="InterPro" id="IPR046830">
    <property type="entry name" value="Calmod_bind_M"/>
</dbReference>
<evidence type="ECO:0000313" key="20">
    <source>
        <dbReference type="Proteomes" id="UP000626092"/>
    </source>
</evidence>
<dbReference type="SMART" id="SM00332">
    <property type="entry name" value="PP2Cc"/>
    <property type="match status" value="1"/>
</dbReference>
<dbReference type="PANTHER" id="PTHR31713:SF14">
    <property type="entry name" value="CALMODULIN-BINDING PROTEIN 60 A"/>
    <property type="match status" value="1"/>
</dbReference>
<reference evidence="19" key="1">
    <citation type="submission" date="2019-11" db="EMBL/GenBank/DDBJ databases">
        <authorList>
            <person name="Liu Y."/>
            <person name="Hou J."/>
            <person name="Li T.-Q."/>
            <person name="Guan C.-H."/>
            <person name="Wu X."/>
            <person name="Wu H.-Z."/>
            <person name="Ling F."/>
            <person name="Zhang R."/>
            <person name="Shi X.-G."/>
            <person name="Ren J.-P."/>
            <person name="Chen E.-F."/>
            <person name="Sun J.-M."/>
        </authorList>
    </citation>
    <scope>NUCLEOTIDE SEQUENCE</scope>
    <source>
        <strain evidence="19">Adult_tree_wgs_1</strain>
        <tissue evidence="19">Leaves</tissue>
    </source>
</reference>
<evidence type="ECO:0000256" key="6">
    <source>
        <dbReference type="ARBA" id="ARBA00022723"/>
    </source>
</evidence>
<evidence type="ECO:0000256" key="14">
    <source>
        <dbReference type="ARBA" id="ARBA00023211"/>
    </source>
</evidence>
<keyword evidence="13" id="KW-0804">Transcription</keyword>
<evidence type="ECO:0000256" key="13">
    <source>
        <dbReference type="ARBA" id="ARBA00023163"/>
    </source>
</evidence>
<dbReference type="Pfam" id="PF20452">
    <property type="entry name" value="Calmod_bind_C"/>
    <property type="match status" value="1"/>
</dbReference>
<dbReference type="GO" id="GO:0043565">
    <property type="term" value="F:sequence-specific DNA binding"/>
    <property type="evidence" value="ECO:0007669"/>
    <property type="project" value="TreeGrafter"/>
</dbReference>
<dbReference type="Gene3D" id="3.60.40.10">
    <property type="entry name" value="PPM-type phosphatase domain"/>
    <property type="match status" value="2"/>
</dbReference>
<evidence type="ECO:0000256" key="7">
    <source>
        <dbReference type="ARBA" id="ARBA00022801"/>
    </source>
</evidence>
<dbReference type="GO" id="GO:0080142">
    <property type="term" value="P:regulation of salicylic acid biosynthetic process"/>
    <property type="evidence" value="ECO:0007669"/>
    <property type="project" value="TreeGrafter"/>
</dbReference>
<dbReference type="Pfam" id="PF20451">
    <property type="entry name" value="Calmod_bind_M"/>
    <property type="match status" value="2"/>
</dbReference>
<evidence type="ECO:0000256" key="12">
    <source>
        <dbReference type="ARBA" id="ARBA00023159"/>
    </source>
</evidence>
<dbReference type="Proteomes" id="UP000626092">
    <property type="component" value="Unassembled WGS sequence"/>
</dbReference>
<dbReference type="InterPro" id="IPR046829">
    <property type="entry name" value="Calmod_bind_C"/>
</dbReference>
<evidence type="ECO:0000256" key="8">
    <source>
        <dbReference type="ARBA" id="ARBA00022842"/>
    </source>
</evidence>
<gene>
    <name evidence="19" type="ORF">RHSIM_Rhsim08G0168600</name>
</gene>
<evidence type="ECO:0000256" key="16">
    <source>
        <dbReference type="RuleBase" id="RU003465"/>
    </source>
</evidence>
<dbReference type="OrthoDB" id="1554738at2759"/>
<dbReference type="GO" id="GO:0003700">
    <property type="term" value="F:DNA-binding transcription factor activity"/>
    <property type="evidence" value="ECO:0007669"/>
    <property type="project" value="TreeGrafter"/>
</dbReference>
<comment type="caution">
    <text evidence="19">The sequence shown here is derived from an EMBL/GenBank/DDBJ whole genome shotgun (WGS) entry which is preliminary data.</text>
</comment>
<keyword evidence="9 16" id="KW-0904">Protein phosphatase</keyword>
<proteinExistence type="inferred from homology"/>
<comment type="cofactor">
    <cofactor evidence="1">
        <name>Mn(2+)</name>
        <dbReference type="ChEBI" id="CHEBI:29035"/>
    </cofactor>
</comment>
<evidence type="ECO:0000256" key="11">
    <source>
        <dbReference type="ARBA" id="ARBA00023125"/>
    </source>
</evidence>
<keyword evidence="14" id="KW-0464">Manganese</keyword>
<dbReference type="PROSITE" id="PS51746">
    <property type="entry name" value="PPM_2"/>
    <property type="match status" value="1"/>
</dbReference>
<dbReference type="EC" id="3.1.3.16" evidence="5"/>
<comment type="similarity">
    <text evidence="16">Belongs to the PP2C family.</text>
</comment>
<evidence type="ECO:0000256" key="3">
    <source>
        <dbReference type="ARBA" id="ARBA00004123"/>
    </source>
</evidence>
<sequence length="2577" mass="289420">MRKGCPRGQLASPKPSLGFSSAKGFNPAEHGAPIYEDLMFEINQGADNAILNPISPRYQLGERKDVSHGRKSTSPCLVSEIMKLQPEMGSMEPELEGLICGVINKEVELPLAKQIQLCNEKWDSGSDTYLSKSRSLQLQFLHKLSLPVLTGTKIIAEKNTSIGIALYDVLTGQVVNSGPEASAKVEIVVLEKDFNGYEGDSWSLEEFNSKIVREREGGKTLLTGDAYLTLKAGIGFVGDIYFRHNKCWMRRNEFRLGARTVDGALGLRVREAKTDSFTVEDRRGKLYQKNHPPSLSDAVWRLEKIGKDGTYHIRLSKENINTVKDFVTLLNTNTQRLKQEHDFTWGYSFPPVDVWHIKIVGMPTKIWDITVNHAQTCVLDKRAYLYRSSTSQPKTAVVFNVVGQFMGLLVEHEFIPATTDKLVVSAFQQWEQVVSVDDVASLMASSQQLTNAHHHPSTSTTLESSNGGCNFETSDTFDNHSIDVSSLGGASILDDFSSLGFENLDNIGGVDLESVGQDITDEYLNLDDFGDLPDVLYQSNPASMGIFDGHAILASHNLPKFDNPQLDVSSHEIMSSPCEVDFLCYSESQSIDDISNRYKQTLTFASPAASSSLCDTDSMIQAFSKCEHLQISDNHYSLQSHDATSELKGGPRNAVNGILVAGSSDVTMYKAQRRYLSKANAQRRWRMLFSVMRWFSVRRNVNRETLLEEMHRDPNASSQTNVQSAVNDILSSMNKAKRRYLPKKDKDKAKRRWRMLFSLMRWFSVKRKVARKSPFREIPKSLTPSPGDITSSIYSKGGMNSLIYGRPLIFPVCDMTQTFSEDECLQLLDNSCFVQSQNSESESPADIHSAVNDALLVHSPAVPINKTHRRHLLKRNKAQRRWRMLFSVVRWFSVRRNVARKTSTEENPLTLNGLDNVGSLQSTNYTNCSSEEPMPGQVTNSLICDMETMTQGFRDNGKLQIFDTHVSLQSQNSNPELQASASLHDTINDILLARSSSVAMNKAQRRYLSKRNKAQRRWRMLFSVVRWFSVRRNVAGMYAHDFISPELYVSAVAYPSAFSIAHTYARKSFKKTSFCLKSVFLSSSRYVGLAPPPSDPYGGSHVPPVPVPLPPPILAPSSYVSVKVVSCSKRTQATVIETPNKNYPMPSAFYAVFDGHGGSDAADYLNNNVMRILFEDADFPLTSDIDDAFLKKVEESHCKAFLLADRELPDDCSASTVCGTKALTALLLGRHLLVANGGDCCAIFCRNGDAVQISQDHRPTYLPERRRVEEFGEPVVHQILLTEDDEFLIMASNGIWDVMQNQEAVDIVCRELSQDHDPRQCAEKLVDHASDPYYDSEQYRKDGGDGTGHWVYEKTNSKFKDYWYDVDFDHAVVGIKIMQKLRVVEAKHKVWNSSDFGNIVVKMDEIKNKLHQFDMLAEGRFDPCPLSSLGLTRSGFNEEESAPFCLLGICAMIYQEAAWVHAIKFEFSLGFCFQEAMEESARAELWQEELIEEIELKVEGLRELEEAGKKAKIVKWKELEVLMIPLVDGRINQVLKETIVPMFSRIVNPVNEAVELAAEKLLARLMYNSGSGLRSSESRSLQLEFMDKLSLPVYTNRPIKGEGPTPLRVALVDGITKQVVSSGPEAFAKVEILVIEGDLDSDQWRPEEFHNMIVREKEGKKSLLTGNLYLNLEEGIGYVRDISFTHNANWMKVCELRLAAKVVDTVNGTRVREAVTEPFVVKDYRVTYNEKHYPPSLNDEIWRLKKIRRDGAFHIRLVTENVKTVKDFLTRFFINPQSLQNILGTSKTWEAIVEHARTCILGKSLHLYFPVSSETKSGVVFNVVGQAVANNLVVFALEHMEVVMSFADEASFHSHLQSLNYAYPSNSPRLENPSHYDCEPSRTHYGRDHTQPSTSSHNNEVVAFHLSNAANPANIPTTDSLGIMSSNPSFENASHLNEYGLQNIEEDFGSVIFPGNLFNPSICSTESTSQTFCENQHLQLIDIDRSFHYQFMNSEAQDDLSSIINGFWSSRAADVAKAQRKWSMLYSVLRSKRKIAALKLVSSEAVLASKRPKIYEQVSSSAFGVPKEKDMSLNHVLEDGNSEEEEGRISLRKKELEVFVIRTVDQRIHQVIEQNIVPLISRIVKQELESAVETLWARLNHHSGIGVQSSESRTLQLKFLDKLSQPVRTNQMIKGEGNTPFRVALVDVDTKHVVTEASAKVEIVVVDGDFDGEHWTVEEFNQKIVREWEGKKSLLTGNVHLNLESGVGFIREISFTHNKRWMKVCKLRLGAKVVDSFIGARIREAVTEPFVLKDYREIYSNKPTTPSLNDEIIGTAKMWEATVDHARKCVLDKRLHLYFPIDSEKKSGVVFNDVGQVADANKLVVSALEPMKEVKSFDDEICMHSYLQSLNDAYPSNSPRLESPGHYSCGASQTHYGHDHTQPSTSSHDNQAVPFHLPNDANPSNIPSTDSQGICFPFFGNASHVNEYGWPRAEDHINEGPLFSPENLHNSSIYYTKSTSLQLVEGHSFQYQSSSSEAQDDLSSFVNGLLSTPAGAPIAQRRWSRAIATVRSVGKIIATFKLVSSEAVLASKRPRIY</sequence>
<dbReference type="InterPro" id="IPR000222">
    <property type="entry name" value="PP2C_BS"/>
</dbReference>
<evidence type="ECO:0000256" key="15">
    <source>
        <dbReference type="ARBA" id="ARBA00023242"/>
    </source>
</evidence>
<dbReference type="InterPro" id="IPR001932">
    <property type="entry name" value="PPM-type_phosphatase-like_dom"/>
</dbReference>
<dbReference type="Pfam" id="PF00481">
    <property type="entry name" value="PP2C"/>
    <property type="match status" value="2"/>
</dbReference>
<feature type="domain" description="PPM-type phosphatase" evidence="18">
    <location>
        <begin position="1132"/>
        <end position="1353"/>
    </location>
</feature>
<dbReference type="InterPro" id="IPR046831">
    <property type="entry name" value="Calmodulin_bind_N"/>
</dbReference>
<comment type="subcellular location">
    <subcellularLocation>
        <location evidence="3">Nucleus</location>
    </subcellularLocation>
</comment>
<evidence type="ECO:0000259" key="18">
    <source>
        <dbReference type="PROSITE" id="PS51746"/>
    </source>
</evidence>
<dbReference type="InterPro" id="IPR036457">
    <property type="entry name" value="PPM-type-like_dom_sf"/>
</dbReference>
<evidence type="ECO:0000256" key="2">
    <source>
        <dbReference type="ARBA" id="ARBA00001946"/>
    </source>
</evidence>
<dbReference type="GO" id="GO:0046872">
    <property type="term" value="F:metal ion binding"/>
    <property type="evidence" value="ECO:0007669"/>
    <property type="project" value="UniProtKB-KW"/>
</dbReference>
<feature type="region of interest" description="Disordered" evidence="17">
    <location>
        <begin position="1870"/>
        <end position="1896"/>
    </location>
</feature>
<dbReference type="GO" id="GO:0004722">
    <property type="term" value="F:protein serine/threonine phosphatase activity"/>
    <property type="evidence" value="ECO:0007669"/>
    <property type="project" value="UniProtKB-EC"/>
</dbReference>
<organism evidence="19 20">
    <name type="scientific">Rhododendron simsii</name>
    <name type="common">Sims's rhododendron</name>
    <dbReference type="NCBI Taxonomy" id="118357"/>
    <lineage>
        <taxon>Eukaryota</taxon>
        <taxon>Viridiplantae</taxon>
        <taxon>Streptophyta</taxon>
        <taxon>Embryophyta</taxon>
        <taxon>Tracheophyta</taxon>
        <taxon>Spermatophyta</taxon>
        <taxon>Magnoliopsida</taxon>
        <taxon>eudicotyledons</taxon>
        <taxon>Gunneridae</taxon>
        <taxon>Pentapetalae</taxon>
        <taxon>asterids</taxon>
        <taxon>Ericales</taxon>
        <taxon>Ericaceae</taxon>
        <taxon>Ericoideae</taxon>
        <taxon>Rhodoreae</taxon>
        <taxon>Rhododendron</taxon>
    </lineage>
</organism>
<accession>A0A834LHI1</accession>